<dbReference type="OrthoDB" id="5595751at2759"/>
<sequence length="347" mass="38881">MSLSLTREIPIYFLKTKSIPHDGYAEYFSPSRGYRPCFIPVFEHKFNHNNLQKVRDLILSGEMVETYGGIIFTSQRAVEGFSKMIQDEVGIGNSTVNLSHSLVFYSVGPATHRSLKSLCDAYFPHSQVIGENAGTGEKLASLILSHYNSLRTQISEDNKKEKLPLLFLVGEQHRDIIPRTLMSPSVDPEERIGVDTMVVYETGVMESFGQDFVMALEKEEQAIAHMDAKDKCLHKPLIWVVVFSPSGCEVMLRHLGLLGNDRREEDNRQPEGGKGPVQPSRIGKTSRTWMNFDYRIATIGPTTRDHLVCNFGIQPDVCAEKPSPEGLGEGIQPIIDQWKGLSKIQDG</sequence>
<dbReference type="GO" id="GO:0006780">
    <property type="term" value="P:uroporphyrinogen III biosynthetic process"/>
    <property type="evidence" value="ECO:0007669"/>
    <property type="project" value="InterPro"/>
</dbReference>
<feature type="domain" description="Tetrapyrrole biosynthesis uroporphyrinogen III synthase" evidence="2">
    <location>
        <begin position="31"/>
        <end position="256"/>
    </location>
</feature>
<dbReference type="SUPFAM" id="SSF69618">
    <property type="entry name" value="HemD-like"/>
    <property type="match status" value="1"/>
</dbReference>
<dbReference type="GeneID" id="9230486"/>
<dbReference type="InterPro" id="IPR003754">
    <property type="entry name" value="4pyrrol_synth_uPrphyn_synth"/>
</dbReference>
<dbReference type="RefSeq" id="XP_002847724.1">
    <property type="nucleotide sequence ID" value="XM_002847678.1"/>
</dbReference>
<dbReference type="HOGENOM" id="CLU_051874_0_0_1"/>
<proteinExistence type="predicted"/>
<dbReference type="InterPro" id="IPR039793">
    <property type="entry name" value="UROS/Hem4"/>
</dbReference>
<dbReference type="Pfam" id="PF02602">
    <property type="entry name" value="HEM4"/>
    <property type="match status" value="1"/>
</dbReference>
<dbReference type="GO" id="GO:0004852">
    <property type="term" value="F:uroporphyrinogen-III synthase activity"/>
    <property type="evidence" value="ECO:0007669"/>
    <property type="project" value="InterPro"/>
</dbReference>
<accession>C5FL39</accession>
<dbReference type="GO" id="GO:0005829">
    <property type="term" value="C:cytosol"/>
    <property type="evidence" value="ECO:0007669"/>
    <property type="project" value="TreeGrafter"/>
</dbReference>
<dbReference type="PANTHER" id="PTHR12390:SF0">
    <property type="entry name" value="UROPORPHYRINOGEN-III SYNTHASE"/>
    <property type="match status" value="1"/>
</dbReference>
<dbReference type="AlphaFoldDB" id="C5FL39"/>
<dbReference type="eggNOG" id="KOG4132">
    <property type="taxonomic scope" value="Eukaryota"/>
</dbReference>
<gene>
    <name evidence="3" type="ORF">MCYG_03230</name>
</gene>
<dbReference type="Gene3D" id="3.40.50.10090">
    <property type="match status" value="2"/>
</dbReference>
<evidence type="ECO:0000313" key="4">
    <source>
        <dbReference type="Proteomes" id="UP000002035"/>
    </source>
</evidence>
<dbReference type="InterPro" id="IPR036108">
    <property type="entry name" value="4pyrrol_syn_uPrphyn_synt_sf"/>
</dbReference>
<dbReference type="GO" id="GO:0006782">
    <property type="term" value="P:protoporphyrinogen IX biosynthetic process"/>
    <property type="evidence" value="ECO:0007669"/>
    <property type="project" value="UniProtKB-UniPathway"/>
</dbReference>
<dbReference type="OMA" id="IHGADTG"/>
<reference evidence="4" key="1">
    <citation type="journal article" date="2012" name="MBio">
        <title>Comparative genome analysis of Trichophyton rubrum and related dermatophytes reveals candidate genes involved in infection.</title>
        <authorList>
            <person name="Martinez D.A."/>
            <person name="Oliver B.G."/>
            <person name="Graeser Y."/>
            <person name="Goldberg J.M."/>
            <person name="Li W."/>
            <person name="Martinez-Rossi N.M."/>
            <person name="Monod M."/>
            <person name="Shelest E."/>
            <person name="Barton R.C."/>
            <person name="Birch E."/>
            <person name="Brakhage A.A."/>
            <person name="Chen Z."/>
            <person name="Gurr S.J."/>
            <person name="Heiman D."/>
            <person name="Heitman J."/>
            <person name="Kosti I."/>
            <person name="Rossi A."/>
            <person name="Saif S."/>
            <person name="Samalova M."/>
            <person name="Saunders C.W."/>
            <person name="Shea T."/>
            <person name="Summerbell R.C."/>
            <person name="Xu J."/>
            <person name="Young S."/>
            <person name="Zeng Q."/>
            <person name="Birren B.W."/>
            <person name="Cuomo C.A."/>
            <person name="White T.C."/>
        </authorList>
    </citation>
    <scope>NUCLEOTIDE SEQUENCE [LARGE SCALE GENOMIC DNA]</scope>
    <source>
        <strain evidence="4">ATCC MYA-4605 / CBS 113480</strain>
    </source>
</reference>
<dbReference type="UniPathway" id="UPA00251">
    <property type="reaction ID" value="UER00320"/>
</dbReference>
<dbReference type="Proteomes" id="UP000002035">
    <property type="component" value="Unassembled WGS sequence"/>
</dbReference>
<name>C5FL39_ARTOC</name>
<dbReference type="FunFam" id="3.40.50.10090:FF:000011">
    <property type="entry name" value="Uroporphyrinogen-III synthase (UroS), putative"/>
    <property type="match status" value="1"/>
</dbReference>
<dbReference type="PANTHER" id="PTHR12390">
    <property type="entry name" value="UROPORPHYRINOGEN III SYNTHASE"/>
    <property type="match status" value="1"/>
</dbReference>
<feature type="compositionally biased region" description="Basic and acidic residues" evidence="1">
    <location>
        <begin position="262"/>
        <end position="271"/>
    </location>
</feature>
<protein>
    <submittedName>
        <fullName evidence="3">Uroporphyrinogen-III synthase</fullName>
    </submittedName>
</protein>
<keyword evidence="4" id="KW-1185">Reference proteome</keyword>
<evidence type="ECO:0000256" key="1">
    <source>
        <dbReference type="SAM" id="MobiDB-lite"/>
    </source>
</evidence>
<dbReference type="CDD" id="cd06578">
    <property type="entry name" value="HemD"/>
    <property type="match status" value="1"/>
</dbReference>
<organism evidence="3 4">
    <name type="scientific">Arthroderma otae (strain ATCC MYA-4605 / CBS 113480)</name>
    <name type="common">Microsporum canis</name>
    <dbReference type="NCBI Taxonomy" id="554155"/>
    <lineage>
        <taxon>Eukaryota</taxon>
        <taxon>Fungi</taxon>
        <taxon>Dikarya</taxon>
        <taxon>Ascomycota</taxon>
        <taxon>Pezizomycotina</taxon>
        <taxon>Eurotiomycetes</taxon>
        <taxon>Eurotiomycetidae</taxon>
        <taxon>Onygenales</taxon>
        <taxon>Arthrodermataceae</taxon>
        <taxon>Microsporum</taxon>
    </lineage>
</organism>
<feature type="region of interest" description="Disordered" evidence="1">
    <location>
        <begin position="262"/>
        <end position="283"/>
    </location>
</feature>
<evidence type="ECO:0000259" key="2">
    <source>
        <dbReference type="Pfam" id="PF02602"/>
    </source>
</evidence>
<evidence type="ECO:0000313" key="3">
    <source>
        <dbReference type="EMBL" id="EEQ30411.1"/>
    </source>
</evidence>
<dbReference type="STRING" id="554155.C5FL39"/>
<dbReference type="VEuPathDB" id="FungiDB:MCYG_03230"/>
<dbReference type="EMBL" id="DS995703">
    <property type="protein sequence ID" value="EEQ30411.1"/>
    <property type="molecule type" value="Genomic_DNA"/>
</dbReference>